<dbReference type="Gene3D" id="3.40.930.10">
    <property type="entry name" value="Mannitol-specific EII, Chain A"/>
    <property type="match status" value="1"/>
</dbReference>
<dbReference type="PROSITE" id="PS51372">
    <property type="entry name" value="PRD_2"/>
    <property type="match status" value="1"/>
</dbReference>
<name>A0A9X0LXB3_LACJH</name>
<feature type="domain" description="PTS EIIA type-2" evidence="5">
    <location>
        <begin position="543"/>
        <end position="687"/>
    </location>
</feature>
<feature type="domain" description="PRD" evidence="7">
    <location>
        <begin position="292"/>
        <end position="402"/>
    </location>
</feature>
<dbReference type="Gene3D" id="1.10.1790.10">
    <property type="entry name" value="PRD domain"/>
    <property type="match status" value="1"/>
</dbReference>
<dbReference type="AlphaFoldDB" id="A0A9X0LXB3"/>
<gene>
    <name evidence="8" type="ORF">AYJ53_04995</name>
</gene>
<dbReference type="PANTHER" id="PTHR30185">
    <property type="entry name" value="CRYPTIC BETA-GLUCOSIDE BGL OPERON ANTITERMINATOR"/>
    <property type="match status" value="1"/>
</dbReference>
<dbReference type="PANTHER" id="PTHR30185:SF18">
    <property type="entry name" value="TRANSCRIPTIONAL REGULATOR MTLR"/>
    <property type="match status" value="1"/>
</dbReference>
<dbReference type="CDD" id="cd05568">
    <property type="entry name" value="PTS_IIB_bgl_like"/>
    <property type="match status" value="1"/>
</dbReference>
<feature type="domain" description="PTS EIIB type-2" evidence="6">
    <location>
        <begin position="408"/>
        <end position="500"/>
    </location>
</feature>
<evidence type="ECO:0000259" key="5">
    <source>
        <dbReference type="PROSITE" id="PS51094"/>
    </source>
</evidence>
<dbReference type="Pfam" id="PF00359">
    <property type="entry name" value="PTS_EIIA_2"/>
    <property type="match status" value="1"/>
</dbReference>
<dbReference type="SUPFAM" id="SSF63520">
    <property type="entry name" value="PTS-regulatory domain, PRD"/>
    <property type="match status" value="1"/>
</dbReference>
<accession>A0A9X0LXB3</accession>
<dbReference type="SUPFAM" id="SSF52794">
    <property type="entry name" value="PTS system IIB component-like"/>
    <property type="match status" value="1"/>
</dbReference>
<dbReference type="InterPro" id="IPR036095">
    <property type="entry name" value="PTS_EIIB-like_sf"/>
</dbReference>
<keyword evidence="2" id="KW-0677">Repeat</keyword>
<dbReference type="Gene3D" id="1.10.10.10">
    <property type="entry name" value="Winged helix-like DNA-binding domain superfamily/Winged helix DNA-binding domain"/>
    <property type="match status" value="1"/>
</dbReference>
<evidence type="ECO:0000256" key="2">
    <source>
        <dbReference type="ARBA" id="ARBA00022737"/>
    </source>
</evidence>
<keyword evidence="4" id="KW-0804">Transcription</keyword>
<dbReference type="InterPro" id="IPR016152">
    <property type="entry name" value="PTrfase/Anion_transptr"/>
</dbReference>
<evidence type="ECO:0000259" key="6">
    <source>
        <dbReference type="PROSITE" id="PS51099"/>
    </source>
</evidence>
<evidence type="ECO:0000256" key="3">
    <source>
        <dbReference type="ARBA" id="ARBA00023015"/>
    </source>
</evidence>
<protein>
    <recommendedName>
        <fullName evidence="10">PTS system EIIA component</fullName>
    </recommendedName>
</protein>
<evidence type="ECO:0000256" key="1">
    <source>
        <dbReference type="ARBA" id="ARBA00022679"/>
    </source>
</evidence>
<dbReference type="Pfam" id="PF08279">
    <property type="entry name" value="HTH_11"/>
    <property type="match status" value="1"/>
</dbReference>
<evidence type="ECO:0000259" key="7">
    <source>
        <dbReference type="PROSITE" id="PS51372"/>
    </source>
</evidence>
<evidence type="ECO:0000313" key="9">
    <source>
        <dbReference type="Proteomes" id="UP000070346"/>
    </source>
</evidence>
<dbReference type="Proteomes" id="UP000070346">
    <property type="component" value="Unassembled WGS sequence"/>
</dbReference>
<organism evidence="8 9">
    <name type="scientific">Lactobacillus johnsonii</name>
    <dbReference type="NCBI Taxonomy" id="33959"/>
    <lineage>
        <taxon>Bacteria</taxon>
        <taxon>Bacillati</taxon>
        <taxon>Bacillota</taxon>
        <taxon>Bacilli</taxon>
        <taxon>Lactobacillales</taxon>
        <taxon>Lactobacillaceae</taxon>
        <taxon>Lactobacillus</taxon>
    </lineage>
</organism>
<sequence>MNFSKTKHGDSLLRELYNQKAPISIETLENRLNISRRSIFYTIKQLNKELKAKNIDEIENIRKSGYTLSPKAKNYFLTHTTKAQQISSFNELNRNIFHFPNLSKEERILITKYFLISRPYTSLNQLSVIFNISKNTVIADLQIIRHDFSKKFTIENKRKGKIVVGKEKEKRKWIFSNLNSVLKILNNNFSFSFSPKYLQQLCLLERITGNTFTDDSRILLAYFMQWEIERIKISNLSIQITLNRTSSSDSSLIYIWAQSFFNDEDIHNSYETQFLAEIVTTQSFQQINTKDPLLNRLIPVTQQIIDEFTNLTNIELPKEIGEHNLKYMLASHLVSTYYRAKYHISYRNPLLNQIKSSYRATFEITKAALSPLKDITGIQLSDDEIALITIYFSGALRSLQIGQSKQKSQIAVVCSSGIGTSRLLLMQLTQRYPTLNFIGPLNMIEFENLSKTNIQLVLSTTKLSSPSNNFPPIIQIPPLPNTADWLNLDSYLRKNQLIKSSNNSINIVTIMDIISNYARIVEPKNLENALNSYIYKSSGNQNHSLNSYFSDWQFTDQKMNWKEAVSFSLDNLLKNSIIEEKYIEKIIELTEDRGDYMVLGNGVFLAHATPQSGVQQLGVSFTYFKKQFCIFNEDKPINFVIGLAPIDQKSHLKILSNLLRCIQNKDWITKLNSVSNSNDLYQLLIEGHLI</sequence>
<dbReference type="InterPro" id="IPR002178">
    <property type="entry name" value="PTS_EIIA_type-2_dom"/>
</dbReference>
<reference evidence="8 9" key="1">
    <citation type="submission" date="2016-02" db="EMBL/GenBank/DDBJ databases">
        <title>Complete Genome Sequences of Lactobacillus johnsonii Strain W1.</title>
        <authorList>
            <person name="Sun Y."/>
            <person name="Wu X."/>
        </authorList>
    </citation>
    <scope>NUCLEOTIDE SEQUENCE [LARGE SCALE GENOMIC DNA]</scope>
    <source>
        <strain evidence="8 9">W1</strain>
    </source>
</reference>
<evidence type="ECO:0000256" key="4">
    <source>
        <dbReference type="ARBA" id="ARBA00023163"/>
    </source>
</evidence>
<dbReference type="EMBL" id="LSNG01000035">
    <property type="protein sequence ID" value="KXN75675.1"/>
    <property type="molecule type" value="Genomic_DNA"/>
</dbReference>
<dbReference type="InterPro" id="IPR011608">
    <property type="entry name" value="PRD"/>
</dbReference>
<keyword evidence="3" id="KW-0805">Transcription regulation</keyword>
<dbReference type="InterPro" id="IPR013011">
    <property type="entry name" value="PTS_EIIB_2"/>
</dbReference>
<proteinExistence type="predicted"/>
<keyword evidence="1" id="KW-0808">Transferase</keyword>
<dbReference type="InterPro" id="IPR050661">
    <property type="entry name" value="BglG_antiterminators"/>
</dbReference>
<dbReference type="OrthoDB" id="369398at2"/>
<dbReference type="SUPFAM" id="SSF55804">
    <property type="entry name" value="Phoshotransferase/anion transport protein"/>
    <property type="match status" value="1"/>
</dbReference>
<comment type="caution">
    <text evidence="8">The sequence shown here is derived from an EMBL/GenBank/DDBJ whole genome shotgun (WGS) entry which is preliminary data.</text>
</comment>
<dbReference type="GO" id="GO:0008982">
    <property type="term" value="F:protein-N(PI)-phosphohistidine-sugar phosphotransferase activity"/>
    <property type="evidence" value="ECO:0007669"/>
    <property type="project" value="InterPro"/>
</dbReference>
<evidence type="ECO:0000313" key="8">
    <source>
        <dbReference type="EMBL" id="KXN75675.1"/>
    </source>
</evidence>
<dbReference type="RefSeq" id="WP_061400671.1">
    <property type="nucleotide sequence ID" value="NZ_LSNG01000035.1"/>
</dbReference>
<dbReference type="GO" id="GO:0009401">
    <property type="term" value="P:phosphoenolpyruvate-dependent sugar phosphotransferase system"/>
    <property type="evidence" value="ECO:0007669"/>
    <property type="project" value="InterPro"/>
</dbReference>
<dbReference type="PROSITE" id="PS51099">
    <property type="entry name" value="PTS_EIIB_TYPE_2"/>
    <property type="match status" value="1"/>
</dbReference>
<dbReference type="InterPro" id="IPR013196">
    <property type="entry name" value="HTH_11"/>
</dbReference>
<dbReference type="Pfam" id="PF00874">
    <property type="entry name" value="PRD"/>
    <property type="match status" value="1"/>
</dbReference>
<evidence type="ECO:0008006" key="10">
    <source>
        <dbReference type="Google" id="ProtNLM"/>
    </source>
</evidence>
<dbReference type="InterPro" id="IPR036388">
    <property type="entry name" value="WH-like_DNA-bd_sf"/>
</dbReference>
<dbReference type="InterPro" id="IPR036634">
    <property type="entry name" value="PRD_sf"/>
</dbReference>
<dbReference type="PROSITE" id="PS51094">
    <property type="entry name" value="PTS_EIIA_TYPE_2"/>
    <property type="match status" value="1"/>
</dbReference>
<dbReference type="GO" id="GO:0006355">
    <property type="term" value="P:regulation of DNA-templated transcription"/>
    <property type="evidence" value="ECO:0007669"/>
    <property type="project" value="InterPro"/>
</dbReference>